<organism evidence="1 2">
    <name type="scientific">Cyanobium gracile (strain ATCC 27147 / PCC 6307)</name>
    <dbReference type="NCBI Taxonomy" id="292564"/>
    <lineage>
        <taxon>Bacteria</taxon>
        <taxon>Bacillati</taxon>
        <taxon>Cyanobacteriota</taxon>
        <taxon>Cyanophyceae</taxon>
        <taxon>Synechococcales</taxon>
        <taxon>Prochlorococcaceae</taxon>
        <taxon>Cyanobium</taxon>
    </lineage>
</organism>
<sequence>MITGQLRYARFNALEVSMTSLPTPEAAAAQAARTIALQMLEERGRGAVLVGVARVDAALEHLLQALMAPATDKRDGLFLPDRPLGSLGAKVALARRLGLIDEPVERAISALRKLRNAFAHSAESASLADPAHSSRLADVYTEARANPLWAPLETALDAQPVSAHGPLEPALRDYILLITILVAFLEAAAQQLTPIQPPVVMGLAGISRVGNAKDP</sequence>
<dbReference type="SUPFAM" id="SSF158668">
    <property type="entry name" value="MtlR-like"/>
    <property type="match status" value="1"/>
</dbReference>
<name>K9P266_CYAGP</name>
<dbReference type="PANTHER" id="PTHR37941">
    <property type="entry name" value="FUMARASE E-RELATED"/>
    <property type="match status" value="1"/>
</dbReference>
<proteinExistence type="predicted"/>
<accession>K9P266</accession>
<gene>
    <name evidence="1" type="ordered locus">Cyagr_0251</name>
</gene>
<protein>
    <recommendedName>
        <fullName evidence="3">DUF4145 domain-containing protein</fullName>
    </recommendedName>
</protein>
<dbReference type="KEGG" id="cgc:Cyagr_0251"/>
<dbReference type="eggNOG" id="COG3722">
    <property type="taxonomic scope" value="Bacteria"/>
</dbReference>
<dbReference type="EMBL" id="CP003495">
    <property type="protein sequence ID" value="AFY27452.1"/>
    <property type="molecule type" value="Genomic_DNA"/>
</dbReference>
<dbReference type="STRING" id="292564.Cyagr_0251"/>
<dbReference type="Proteomes" id="UP000010388">
    <property type="component" value="Chromosome"/>
</dbReference>
<dbReference type="PANTHER" id="PTHR37941:SF1">
    <property type="entry name" value="FUMARASE E-RELATED"/>
    <property type="match status" value="1"/>
</dbReference>
<dbReference type="HOGENOM" id="CLU_1281424_0_0_3"/>
<dbReference type="InterPro" id="IPR007761">
    <property type="entry name" value="MtlR-like"/>
</dbReference>
<dbReference type="GO" id="GO:0045892">
    <property type="term" value="P:negative regulation of DNA-templated transcription"/>
    <property type="evidence" value="ECO:0007669"/>
    <property type="project" value="TreeGrafter"/>
</dbReference>
<evidence type="ECO:0000313" key="1">
    <source>
        <dbReference type="EMBL" id="AFY27452.1"/>
    </source>
</evidence>
<evidence type="ECO:0008006" key="3">
    <source>
        <dbReference type="Google" id="ProtNLM"/>
    </source>
</evidence>
<dbReference type="InterPro" id="IPR038026">
    <property type="entry name" value="MtlR-like_sf"/>
</dbReference>
<reference evidence="2" key="1">
    <citation type="journal article" date="2013" name="Proc. Natl. Acad. Sci. U.S.A.">
        <title>Improving the coverage of the cyanobacterial phylum using diversity-driven genome sequencing.</title>
        <authorList>
            <person name="Shih P.M."/>
            <person name="Wu D."/>
            <person name="Latifi A."/>
            <person name="Axen S.D."/>
            <person name="Fewer D.P."/>
            <person name="Talla E."/>
            <person name="Calteau A."/>
            <person name="Cai F."/>
            <person name="Tandeau de Marsac N."/>
            <person name="Rippka R."/>
            <person name="Herdman M."/>
            <person name="Sivonen K."/>
            <person name="Coursin T."/>
            <person name="Laurent T."/>
            <person name="Goodwin L."/>
            <person name="Nolan M."/>
            <person name="Davenport K.W."/>
            <person name="Han C.S."/>
            <person name="Rubin E.M."/>
            <person name="Eisen J.A."/>
            <person name="Woyke T."/>
            <person name="Gugger M."/>
            <person name="Kerfeld C.A."/>
        </authorList>
    </citation>
    <scope>NUCLEOTIDE SEQUENCE [LARGE SCALE GENOMIC DNA]</scope>
    <source>
        <strain evidence="2">ATCC 27147 / PCC 6307</strain>
    </source>
</reference>
<evidence type="ECO:0000313" key="2">
    <source>
        <dbReference type="Proteomes" id="UP000010388"/>
    </source>
</evidence>
<dbReference type="AlphaFoldDB" id="K9P266"/>
<dbReference type="Gene3D" id="1.20.120.330">
    <property type="entry name" value="Nucleotidyltransferases domain 2"/>
    <property type="match status" value="1"/>
</dbReference>